<organism evidence="2 3">
    <name type="scientific">Scophthalmus maximus</name>
    <name type="common">Turbot</name>
    <name type="synonym">Psetta maxima</name>
    <dbReference type="NCBI Taxonomy" id="52904"/>
    <lineage>
        <taxon>Eukaryota</taxon>
        <taxon>Metazoa</taxon>
        <taxon>Chordata</taxon>
        <taxon>Craniata</taxon>
        <taxon>Vertebrata</taxon>
        <taxon>Euteleostomi</taxon>
        <taxon>Actinopterygii</taxon>
        <taxon>Neopterygii</taxon>
        <taxon>Teleostei</taxon>
        <taxon>Neoteleostei</taxon>
        <taxon>Acanthomorphata</taxon>
        <taxon>Carangaria</taxon>
        <taxon>Pleuronectiformes</taxon>
        <taxon>Pleuronectoidei</taxon>
        <taxon>Scophthalmidae</taxon>
        <taxon>Scophthalmus</taxon>
    </lineage>
</organism>
<evidence type="ECO:0000313" key="2">
    <source>
        <dbReference type="EMBL" id="KAF0046123.1"/>
    </source>
</evidence>
<protein>
    <submittedName>
        <fullName evidence="2">Uncharacterized protein</fullName>
    </submittedName>
</protein>
<gene>
    <name evidence="2" type="ORF">F2P81_002652</name>
</gene>
<comment type="caution">
    <text evidence="2">The sequence shown here is derived from an EMBL/GenBank/DDBJ whole genome shotgun (WGS) entry which is preliminary data.</text>
</comment>
<evidence type="ECO:0000313" key="3">
    <source>
        <dbReference type="Proteomes" id="UP000438429"/>
    </source>
</evidence>
<sequence>MQRDAGSDSASVCARVCRCSGPCVCVAAPAKKETSPARVQSGSETSHGKMSTSPENEVESKPQPPDAEPSPTLGAVRAEALGTVHNSTVYVQCVPDESAVPLMMPACNLMGICVFFIVSVSVVRASPCSHRSAYSTTVVCIGKKKMKEKPKSSLPVYLCSCWILCSNDLRDVKELSNEPFASHFCVATRANVNHLVAENGFHVNRRVRGDFGVSVATRDFRRAPVSSGLCPSEDAAHDLRRLLCTNGKLKCRFSVCTLEHLDIFILTMSLGMEAYRVVVDDSTKAQG</sequence>
<proteinExistence type="predicted"/>
<reference evidence="2 3" key="1">
    <citation type="submission" date="2019-06" db="EMBL/GenBank/DDBJ databases">
        <title>Draft genomes of female and male turbot (Scophthalmus maximus).</title>
        <authorList>
            <person name="Xu H."/>
            <person name="Xu X.-W."/>
            <person name="Shao C."/>
            <person name="Chen S."/>
        </authorList>
    </citation>
    <scope>NUCLEOTIDE SEQUENCE [LARGE SCALE GENOMIC DNA]</scope>
    <source>
        <strain evidence="2">Ysfricsl-2016a</strain>
        <tissue evidence="2">Blood</tissue>
    </source>
</reference>
<evidence type="ECO:0000256" key="1">
    <source>
        <dbReference type="SAM" id="MobiDB-lite"/>
    </source>
</evidence>
<feature type="region of interest" description="Disordered" evidence="1">
    <location>
        <begin position="30"/>
        <end position="72"/>
    </location>
</feature>
<feature type="compositionally biased region" description="Polar residues" evidence="1">
    <location>
        <begin position="37"/>
        <end position="55"/>
    </location>
</feature>
<dbReference type="Proteomes" id="UP000438429">
    <property type="component" value="Unassembled WGS sequence"/>
</dbReference>
<accession>A0A6A4TJC7</accession>
<name>A0A6A4TJC7_SCOMX</name>
<dbReference type="EMBL" id="VEVO01000002">
    <property type="protein sequence ID" value="KAF0046123.1"/>
    <property type="molecule type" value="Genomic_DNA"/>
</dbReference>
<dbReference type="AlphaFoldDB" id="A0A6A4TJC7"/>